<evidence type="ECO:0000256" key="4">
    <source>
        <dbReference type="ARBA" id="ARBA00053669"/>
    </source>
</evidence>
<sequence length="215" mass="24748">MLQLASFLPQAGSRQALMLQGFSMLIKVANCNIHTGLRQTRVLSPTLNVILRYINLTSYYILILISFPLLSDPGSSRFSFEDIVSFLRQENAKDICAIQLPPEMKYSNYFVIVSGSSPRHLHAMAHYLMKMYKHLKTDCEPHVVIEGKDTDDWLCIDFGHTVVHFMLPETREVYELEKLWTLRSYDDQLAQMIPESMPENFILGMNPEEEELASI</sequence>
<dbReference type="FunFam" id="3.30.460.10:FF:000018">
    <property type="entry name" value="Mitochondrial assembly of ribosomal large subunit 1"/>
    <property type="match status" value="1"/>
</dbReference>
<dbReference type="GO" id="GO:0090071">
    <property type="term" value="P:negative regulation of ribosome biogenesis"/>
    <property type="evidence" value="ECO:0000318"/>
    <property type="project" value="GO_Central"/>
</dbReference>
<dbReference type="GO" id="GO:0005829">
    <property type="term" value="C:cytosol"/>
    <property type="evidence" value="ECO:0007669"/>
    <property type="project" value="Ensembl"/>
</dbReference>
<dbReference type="Proteomes" id="UP000001646">
    <property type="component" value="Chromosome 6"/>
</dbReference>
<dbReference type="GO" id="GO:0140978">
    <property type="term" value="F:mitochondrial large ribosomal subunit binding"/>
    <property type="evidence" value="ECO:0007669"/>
    <property type="project" value="Ensembl"/>
</dbReference>
<accession>G1KP02</accession>
<dbReference type="GeneTree" id="ENSGT00390000015035"/>
<keyword evidence="7" id="KW-1185">Reference proteome</keyword>
<gene>
    <name evidence="6" type="primary">MALSU1</name>
</gene>
<dbReference type="Bgee" id="ENSACAG00000013606">
    <property type="expression patterns" value="Expressed in dewlap and 13 other cell types or tissues"/>
</dbReference>
<proteinExistence type="inferred from homology"/>
<evidence type="ECO:0000313" key="6">
    <source>
        <dbReference type="Ensembl" id="ENSACAP00000013358.3"/>
    </source>
</evidence>
<dbReference type="InParanoid" id="G1KP02"/>
<dbReference type="Ensembl" id="ENSACAT00000013629.4">
    <property type="protein sequence ID" value="ENSACAP00000013358.3"/>
    <property type="gene ID" value="ENSACAG00000013606.4"/>
</dbReference>
<reference evidence="6 7" key="1">
    <citation type="submission" date="2009-12" db="EMBL/GenBank/DDBJ databases">
        <title>The Genome Sequence of Anolis carolinensis (Green Anole Lizard).</title>
        <authorList>
            <consortium name="The Genome Sequencing Platform"/>
            <person name="Di Palma F."/>
            <person name="Alfoldi J."/>
            <person name="Heiman D."/>
            <person name="Young S."/>
            <person name="Grabherr M."/>
            <person name="Johnson J."/>
            <person name="Lander E.S."/>
            <person name="Lindblad-Toh K."/>
        </authorList>
    </citation>
    <scope>NUCLEOTIDE SEQUENCE [LARGE SCALE GENOMIC DNA]</scope>
    <source>
        <strain evidence="6 7">JBL SC #1</strain>
    </source>
</reference>
<organism evidence="6 7">
    <name type="scientific">Anolis carolinensis</name>
    <name type="common">Green anole</name>
    <name type="synonym">American chameleon</name>
    <dbReference type="NCBI Taxonomy" id="28377"/>
    <lineage>
        <taxon>Eukaryota</taxon>
        <taxon>Metazoa</taxon>
        <taxon>Chordata</taxon>
        <taxon>Craniata</taxon>
        <taxon>Vertebrata</taxon>
        <taxon>Euteleostomi</taxon>
        <taxon>Lepidosauria</taxon>
        <taxon>Squamata</taxon>
        <taxon>Bifurcata</taxon>
        <taxon>Unidentata</taxon>
        <taxon>Episquamata</taxon>
        <taxon>Toxicofera</taxon>
        <taxon>Iguania</taxon>
        <taxon>Dactyloidae</taxon>
        <taxon>Anolis</taxon>
    </lineage>
</organism>
<dbReference type="HOGENOM" id="CLU_125762_0_0_1"/>
<evidence type="ECO:0000313" key="7">
    <source>
        <dbReference type="Proteomes" id="UP000001646"/>
    </source>
</evidence>
<dbReference type="InterPro" id="IPR043519">
    <property type="entry name" value="NT_sf"/>
</dbReference>
<evidence type="ECO:0000256" key="5">
    <source>
        <dbReference type="ARBA" id="ARBA00073331"/>
    </source>
</evidence>
<dbReference type="AlphaFoldDB" id="G1KP02"/>
<dbReference type="GO" id="GO:0017148">
    <property type="term" value="P:negative regulation of translation"/>
    <property type="evidence" value="ECO:0000318"/>
    <property type="project" value="GO_Central"/>
</dbReference>
<dbReference type="PANTHER" id="PTHR21043">
    <property type="entry name" value="IOJAP SUPERFAMILY ORTHOLOG"/>
    <property type="match status" value="1"/>
</dbReference>
<reference evidence="6" key="2">
    <citation type="submission" date="2025-08" db="UniProtKB">
        <authorList>
            <consortium name="Ensembl"/>
        </authorList>
    </citation>
    <scope>IDENTIFICATION</scope>
</reference>
<comment type="function">
    <text evidence="4">Required for normal mitochondrial ribosome function and mitochondrial translation. May play a role in ribosome biogenesis by preventing premature association of the 28S and 39S ribosomal subunits. Interacts with mitochondrial ribosomal protein uL14m (MRPL14), probably blocking formation of intersubunit bridge B8, preventing association of the 28S and 39S ribosomal subunits. Addition to isolated mitochondrial ribosomal subunits partially inhibits translation, probably by interfering with the association of the 28S and 39S ribosomal subunits and the formation of functional ribosomes. May also participate in the assembly and/or regulation of the stability of the large subunit of the mitochondrial ribosome. May function as a ribosomal silencing factor.</text>
</comment>
<dbReference type="GO" id="GO:0005739">
    <property type="term" value="C:mitochondrion"/>
    <property type="evidence" value="ECO:0000318"/>
    <property type="project" value="GO_Central"/>
</dbReference>
<comment type="similarity">
    <text evidence="2">Belongs to the Iojap/RsfS family.</text>
</comment>
<dbReference type="NCBIfam" id="TIGR00090">
    <property type="entry name" value="rsfS_iojap_ybeB"/>
    <property type="match status" value="1"/>
</dbReference>
<reference evidence="6" key="3">
    <citation type="submission" date="2025-09" db="UniProtKB">
        <authorList>
            <consortium name="Ensembl"/>
        </authorList>
    </citation>
    <scope>IDENTIFICATION</scope>
</reference>
<dbReference type="STRING" id="28377.ENSACAP00000013358"/>
<dbReference type="PANTHER" id="PTHR21043:SF0">
    <property type="entry name" value="MITOCHONDRIAL ASSEMBLY OF RIBOSOMAL LARGE SUBUNIT PROTEIN 1"/>
    <property type="match status" value="1"/>
</dbReference>
<evidence type="ECO:0000256" key="3">
    <source>
        <dbReference type="ARBA" id="ARBA00023128"/>
    </source>
</evidence>
<dbReference type="Pfam" id="PF02410">
    <property type="entry name" value="RsfS"/>
    <property type="match status" value="1"/>
</dbReference>
<dbReference type="GO" id="GO:0070130">
    <property type="term" value="P:negative regulation of mitochondrial translation"/>
    <property type="evidence" value="ECO:0007669"/>
    <property type="project" value="Ensembl"/>
</dbReference>
<evidence type="ECO:0000256" key="2">
    <source>
        <dbReference type="ARBA" id="ARBA00010574"/>
    </source>
</evidence>
<dbReference type="GO" id="GO:0043023">
    <property type="term" value="F:ribosomal large subunit binding"/>
    <property type="evidence" value="ECO:0000318"/>
    <property type="project" value="GO_Central"/>
</dbReference>
<dbReference type="eggNOG" id="KOG3212">
    <property type="taxonomic scope" value="Eukaryota"/>
</dbReference>
<comment type="subcellular location">
    <subcellularLocation>
        <location evidence="1">Mitochondrion</location>
    </subcellularLocation>
</comment>
<name>G1KP02_ANOCA</name>
<protein>
    <recommendedName>
        <fullName evidence="5">Mitochondrial assembly of ribosomal large subunit protein 1</fullName>
    </recommendedName>
</protein>
<dbReference type="Gene3D" id="3.30.460.10">
    <property type="entry name" value="Beta Polymerase, domain 2"/>
    <property type="match status" value="1"/>
</dbReference>
<evidence type="ECO:0000256" key="1">
    <source>
        <dbReference type="ARBA" id="ARBA00004173"/>
    </source>
</evidence>
<dbReference type="GO" id="GO:0042273">
    <property type="term" value="P:ribosomal large subunit biogenesis"/>
    <property type="evidence" value="ECO:0007669"/>
    <property type="project" value="Ensembl"/>
</dbReference>
<dbReference type="SUPFAM" id="SSF81301">
    <property type="entry name" value="Nucleotidyltransferase"/>
    <property type="match status" value="1"/>
</dbReference>
<dbReference type="HAMAP" id="MF_01477">
    <property type="entry name" value="Iojap_RsfS"/>
    <property type="match status" value="1"/>
</dbReference>
<dbReference type="InterPro" id="IPR004394">
    <property type="entry name" value="Iojap/RsfS/C7orf30"/>
</dbReference>
<keyword evidence="3" id="KW-0496">Mitochondrion</keyword>